<dbReference type="EMBL" id="JAUSRD010000027">
    <property type="protein sequence ID" value="MDP9897387.1"/>
    <property type="molecule type" value="Genomic_DNA"/>
</dbReference>
<name>A0AAW8DBM3_9BURK</name>
<organism evidence="1 2">
    <name type="scientific">Variovorax boronicumulans</name>
    <dbReference type="NCBI Taxonomy" id="436515"/>
    <lineage>
        <taxon>Bacteria</taxon>
        <taxon>Pseudomonadati</taxon>
        <taxon>Pseudomonadota</taxon>
        <taxon>Betaproteobacteria</taxon>
        <taxon>Burkholderiales</taxon>
        <taxon>Comamonadaceae</taxon>
        <taxon>Variovorax</taxon>
    </lineage>
</organism>
<comment type="caution">
    <text evidence="1">The sequence shown here is derived from an EMBL/GenBank/DDBJ whole genome shotgun (WGS) entry which is preliminary data.</text>
</comment>
<dbReference type="Proteomes" id="UP001242045">
    <property type="component" value="Unassembled WGS sequence"/>
</dbReference>
<sequence>MQNLDALKLWATKVDAFASTLEDAKRALADEQKRRKPSFLTWARGLFLQTPAEKAVQLSEAAHATAKTEGMVAARQWVIDSARGKLAATTGINEKHMRQTERCSRARVRVEQAQGWEQVAKEAHRRLREAEAACNGASTTELIDAVSTSKTVSLLSYVDTSDAASSIQRASSGVKALVAALPKRTTQLGVNEPDDLFDLTIDLLMDPSFDLFSWSNMDRLDTAARECGQAAAKLQPLLNQLRVLTQKTEARLVEENAALADLEAPFLEEAMREVPIQIRTLTPPSFES</sequence>
<gene>
    <name evidence="1" type="ORF">J2W31_006531</name>
</gene>
<protein>
    <submittedName>
        <fullName evidence="1">Uncharacterized protein</fullName>
    </submittedName>
</protein>
<evidence type="ECO:0000313" key="1">
    <source>
        <dbReference type="EMBL" id="MDP9897387.1"/>
    </source>
</evidence>
<dbReference type="RefSeq" id="WP_307687321.1">
    <property type="nucleotide sequence ID" value="NZ_JAUSRD010000027.1"/>
</dbReference>
<accession>A0AAW8DBM3</accession>
<reference evidence="1" key="1">
    <citation type="submission" date="2023-07" db="EMBL/GenBank/DDBJ databases">
        <title>Sorghum-associated microbial communities from plants grown in Nebraska, USA.</title>
        <authorList>
            <person name="Schachtman D."/>
        </authorList>
    </citation>
    <scope>NUCLEOTIDE SEQUENCE</scope>
    <source>
        <strain evidence="1">DS3754</strain>
    </source>
</reference>
<proteinExistence type="predicted"/>
<evidence type="ECO:0000313" key="2">
    <source>
        <dbReference type="Proteomes" id="UP001242045"/>
    </source>
</evidence>
<dbReference type="AlphaFoldDB" id="A0AAW8DBM3"/>